<dbReference type="RefSeq" id="WP_103684652.1">
    <property type="nucleotide sequence ID" value="NZ_PQGG01000028.1"/>
</dbReference>
<gene>
    <name evidence="1" type="ORF">C0068_11615</name>
</gene>
<reference evidence="1" key="1">
    <citation type="submission" date="2018-01" db="EMBL/GenBank/DDBJ databases">
        <authorList>
            <person name="Yu X.-D."/>
        </authorList>
    </citation>
    <scope>NUCLEOTIDE SEQUENCE</scope>
    <source>
        <strain evidence="1">ZX-21</strain>
    </source>
</reference>
<dbReference type="Pfam" id="PF04315">
    <property type="entry name" value="EpmC"/>
    <property type="match status" value="1"/>
</dbReference>
<dbReference type="AlphaFoldDB" id="A0A2S4HEQ3"/>
<protein>
    <submittedName>
        <fullName evidence="1">Transporting ATPase</fullName>
    </submittedName>
</protein>
<evidence type="ECO:0000313" key="1">
    <source>
        <dbReference type="EMBL" id="POP52466.1"/>
    </source>
</evidence>
<name>A0A2S4HEQ3_9GAMM</name>
<dbReference type="Proteomes" id="UP000237222">
    <property type="component" value="Unassembled WGS sequence"/>
</dbReference>
<accession>A0A2S4HEQ3</accession>
<dbReference type="EMBL" id="PQGG01000028">
    <property type="protein sequence ID" value="POP52466.1"/>
    <property type="molecule type" value="Genomic_DNA"/>
</dbReference>
<sequence length="191" mass="21650">MPEAQPLKQAMPSEADILCSIFEACFAASMRTRLLGGGEEPLYQPAKSSDDYHQIIFRSDYAASALHEVSHWCIAGEQRRQQLDYGYWYEPDGRSVAQQRVFESVEARPQALEWLFSVAAGRQFRVSIDNLNGDSIDPFPFQLAVWQAVHRYLANGLPRRAAVFWRALQNYYGLPQAADPRSYTLESIIGS</sequence>
<evidence type="ECO:0000313" key="2">
    <source>
        <dbReference type="Proteomes" id="UP000237222"/>
    </source>
</evidence>
<dbReference type="InterPro" id="IPR007411">
    <property type="entry name" value="EpmC"/>
</dbReference>
<dbReference type="OrthoDB" id="5298591at2"/>
<proteinExistence type="predicted"/>
<comment type="caution">
    <text evidence="1">The sequence shown here is derived from an EMBL/GenBank/DDBJ whole genome shotgun (WGS) entry which is preliminary data.</text>
</comment>
<organism evidence="1 2">
    <name type="scientific">Zhongshania marina</name>
    <dbReference type="NCBI Taxonomy" id="2304603"/>
    <lineage>
        <taxon>Bacteria</taxon>
        <taxon>Pseudomonadati</taxon>
        <taxon>Pseudomonadota</taxon>
        <taxon>Gammaproteobacteria</taxon>
        <taxon>Cellvibrionales</taxon>
        <taxon>Spongiibacteraceae</taxon>
        <taxon>Zhongshania</taxon>
    </lineage>
</organism>